<accession>A0A4R0MUE0</accession>
<dbReference type="Gene3D" id="3.40.30.10">
    <property type="entry name" value="Glutaredoxin"/>
    <property type="match status" value="1"/>
</dbReference>
<sequence length="357" mass="41214">MKRLILLFLLALLSWKKIYALEFYNGDYPQALQKAKTENKLLLLYFTAKWCGPCKYMEAYIYPDLVLTEYVKQHYVALKIDVDTQDGKLLYIRSHQPKGPMGVPSFIILNEKEEVLRKTVGGMKLDQLKDFFLIDKNTKSIYTLLADSLAKEQLVISQKKPSGFTKFLYNSMFSNWKPALKFGTNIMGYQGKALQNEPVLGYEIGFFMDLSFKYNEKTRPGFWHKARYVFQPGLSITSKGGNIKTNNVEARLTAHYLELGLLNSYQFKGFGYFRLFASPYAATRLWAKTKIDGDPTHHNFSNDFNKMDYGLRFGLSRYMGSFEPYLGYNLGLQDIKTGTEIVHNRGFYLSFALIFGK</sequence>
<gene>
    <name evidence="3" type="ORF">EZ428_13860</name>
</gene>
<evidence type="ECO:0000256" key="1">
    <source>
        <dbReference type="ARBA" id="ARBA00023284"/>
    </source>
</evidence>
<name>A0A4R0MUE0_9SPHI</name>
<reference evidence="3 4" key="1">
    <citation type="submission" date="2019-02" db="EMBL/GenBank/DDBJ databases">
        <title>Pedobacter sp. RP-1-13 sp. nov., isolated from Arctic soil.</title>
        <authorList>
            <person name="Dahal R.H."/>
        </authorList>
    </citation>
    <scope>NUCLEOTIDE SEQUENCE [LARGE SCALE GENOMIC DNA]</scope>
    <source>
        <strain evidence="3 4">RP-1-13</strain>
    </source>
</reference>
<dbReference type="RefSeq" id="WP_131553758.1">
    <property type="nucleotide sequence ID" value="NZ_SJSK01000003.1"/>
</dbReference>
<dbReference type="SUPFAM" id="SSF52833">
    <property type="entry name" value="Thioredoxin-like"/>
    <property type="match status" value="1"/>
</dbReference>
<dbReference type="InterPro" id="IPR017937">
    <property type="entry name" value="Thioredoxin_CS"/>
</dbReference>
<evidence type="ECO:0000313" key="4">
    <source>
        <dbReference type="Proteomes" id="UP000292884"/>
    </source>
</evidence>
<dbReference type="PROSITE" id="PS51352">
    <property type="entry name" value="THIOREDOXIN_2"/>
    <property type="match status" value="1"/>
</dbReference>
<keyword evidence="4" id="KW-1185">Reference proteome</keyword>
<evidence type="ECO:0000313" key="3">
    <source>
        <dbReference type="EMBL" id="TCC90357.1"/>
    </source>
</evidence>
<evidence type="ECO:0000259" key="2">
    <source>
        <dbReference type="PROSITE" id="PS51352"/>
    </source>
</evidence>
<proteinExistence type="predicted"/>
<dbReference type="OrthoDB" id="120730at2"/>
<feature type="domain" description="Thioredoxin" evidence="2">
    <location>
        <begin position="10"/>
        <end position="139"/>
    </location>
</feature>
<dbReference type="InterPro" id="IPR036249">
    <property type="entry name" value="Thioredoxin-like_sf"/>
</dbReference>
<dbReference type="Proteomes" id="UP000292884">
    <property type="component" value="Unassembled WGS sequence"/>
</dbReference>
<comment type="caution">
    <text evidence="3">The sequence shown here is derived from an EMBL/GenBank/DDBJ whole genome shotgun (WGS) entry which is preliminary data.</text>
</comment>
<dbReference type="CDD" id="cd02947">
    <property type="entry name" value="TRX_family"/>
    <property type="match status" value="1"/>
</dbReference>
<dbReference type="AlphaFoldDB" id="A0A4R0MUE0"/>
<dbReference type="InterPro" id="IPR013766">
    <property type="entry name" value="Thioredoxin_domain"/>
</dbReference>
<dbReference type="PROSITE" id="PS00194">
    <property type="entry name" value="THIOREDOXIN_1"/>
    <property type="match status" value="1"/>
</dbReference>
<organism evidence="3 4">
    <name type="scientific">Pedobacter frigiditerrae</name>
    <dbReference type="NCBI Taxonomy" id="2530452"/>
    <lineage>
        <taxon>Bacteria</taxon>
        <taxon>Pseudomonadati</taxon>
        <taxon>Bacteroidota</taxon>
        <taxon>Sphingobacteriia</taxon>
        <taxon>Sphingobacteriales</taxon>
        <taxon>Sphingobacteriaceae</taxon>
        <taxon>Pedobacter</taxon>
    </lineage>
</organism>
<dbReference type="EMBL" id="SJSK01000003">
    <property type="protein sequence ID" value="TCC90357.1"/>
    <property type="molecule type" value="Genomic_DNA"/>
</dbReference>
<dbReference type="Pfam" id="PF13899">
    <property type="entry name" value="Thioredoxin_7"/>
    <property type="match status" value="1"/>
</dbReference>
<protein>
    <submittedName>
        <fullName evidence="3">DUF255 domain-containing protein</fullName>
    </submittedName>
</protein>
<dbReference type="InterPro" id="IPR025665">
    <property type="entry name" value="Beta-barrel_OMP_2"/>
</dbReference>
<keyword evidence="1" id="KW-0676">Redox-active center</keyword>
<dbReference type="Pfam" id="PF13568">
    <property type="entry name" value="OMP_b-brl_2"/>
    <property type="match status" value="1"/>
</dbReference>